<dbReference type="PANTHER" id="PTHR46890:SF48">
    <property type="entry name" value="RNA-DIRECTED DNA POLYMERASE"/>
    <property type="match status" value="1"/>
</dbReference>
<dbReference type="AlphaFoldDB" id="A0A5B6VLA3"/>
<reference evidence="3" key="1">
    <citation type="journal article" date="2019" name="Plant Biotechnol. J.">
        <title>Genome sequencing of the Australian wild diploid species Gossypium australe highlights disease resistance and delayed gland morphogenesis.</title>
        <authorList>
            <person name="Cai Y."/>
            <person name="Cai X."/>
            <person name="Wang Q."/>
            <person name="Wang P."/>
            <person name="Zhang Y."/>
            <person name="Cai C."/>
            <person name="Xu Y."/>
            <person name="Wang K."/>
            <person name="Zhou Z."/>
            <person name="Wang C."/>
            <person name="Geng S."/>
            <person name="Li B."/>
            <person name="Dong Q."/>
            <person name="Hou Y."/>
            <person name="Wang H."/>
            <person name="Ai P."/>
            <person name="Liu Z."/>
            <person name="Yi F."/>
            <person name="Sun M."/>
            <person name="An G."/>
            <person name="Cheng J."/>
            <person name="Zhang Y."/>
            <person name="Shi Q."/>
            <person name="Xie Y."/>
            <person name="Shi X."/>
            <person name="Chang Y."/>
            <person name="Huang F."/>
            <person name="Chen Y."/>
            <person name="Hong S."/>
            <person name="Mi L."/>
            <person name="Sun Q."/>
            <person name="Zhang L."/>
            <person name="Zhou B."/>
            <person name="Peng R."/>
            <person name="Zhang X."/>
            <person name="Liu F."/>
        </authorList>
    </citation>
    <scope>NUCLEOTIDE SEQUENCE [LARGE SCALE GENOMIC DNA]</scope>
    <source>
        <strain evidence="3">cv. PA1801</strain>
    </source>
</reference>
<evidence type="ECO:0000313" key="2">
    <source>
        <dbReference type="EMBL" id="KAA3469876.1"/>
    </source>
</evidence>
<protein>
    <submittedName>
        <fullName evidence="2">Reverse transcriptase</fullName>
    </submittedName>
</protein>
<feature type="domain" description="Reverse transcriptase" evidence="1">
    <location>
        <begin position="55"/>
        <end position="160"/>
    </location>
</feature>
<organism evidence="2 3">
    <name type="scientific">Gossypium australe</name>
    <dbReference type="NCBI Taxonomy" id="47621"/>
    <lineage>
        <taxon>Eukaryota</taxon>
        <taxon>Viridiplantae</taxon>
        <taxon>Streptophyta</taxon>
        <taxon>Embryophyta</taxon>
        <taxon>Tracheophyta</taxon>
        <taxon>Spermatophyta</taxon>
        <taxon>Magnoliopsida</taxon>
        <taxon>eudicotyledons</taxon>
        <taxon>Gunneridae</taxon>
        <taxon>Pentapetalae</taxon>
        <taxon>rosids</taxon>
        <taxon>malvids</taxon>
        <taxon>Malvales</taxon>
        <taxon>Malvaceae</taxon>
        <taxon>Malvoideae</taxon>
        <taxon>Gossypium</taxon>
    </lineage>
</organism>
<accession>A0A5B6VLA3</accession>
<keyword evidence="2" id="KW-0695">RNA-directed DNA polymerase</keyword>
<dbReference type="PANTHER" id="PTHR46890">
    <property type="entry name" value="NON-LTR RETROLELEMENT REVERSE TRANSCRIPTASE-LIKE PROTEIN-RELATED"/>
    <property type="match status" value="1"/>
</dbReference>
<dbReference type="EMBL" id="SMMG02000006">
    <property type="protein sequence ID" value="KAA3469876.1"/>
    <property type="molecule type" value="Genomic_DNA"/>
</dbReference>
<keyword evidence="2" id="KW-0808">Transferase</keyword>
<name>A0A5B6VLA3_9ROSI</name>
<dbReference type="GO" id="GO:0003964">
    <property type="term" value="F:RNA-directed DNA polymerase activity"/>
    <property type="evidence" value="ECO:0007669"/>
    <property type="project" value="UniProtKB-KW"/>
</dbReference>
<keyword evidence="2" id="KW-0548">Nucleotidyltransferase</keyword>
<gene>
    <name evidence="2" type="ORF">EPI10_015627</name>
</gene>
<proteinExistence type="predicted"/>
<comment type="caution">
    <text evidence="2">The sequence shown here is derived from an EMBL/GenBank/DDBJ whole genome shotgun (WGS) entry which is preliminary data.</text>
</comment>
<dbReference type="Proteomes" id="UP000325315">
    <property type="component" value="Unassembled WGS sequence"/>
</dbReference>
<dbReference type="Pfam" id="PF00078">
    <property type="entry name" value="RVT_1"/>
    <property type="match status" value="1"/>
</dbReference>
<dbReference type="InterPro" id="IPR000477">
    <property type="entry name" value="RT_dom"/>
</dbReference>
<dbReference type="InterPro" id="IPR052343">
    <property type="entry name" value="Retrotransposon-Effector_Assoc"/>
</dbReference>
<sequence>MLDGVRKRISDNDHLMLIETYTEEEIVLNGSKVLDSLYITNIVLILKIPHPLNLKNFSPISLCTVLYKLIVKMIANRFQWVLEGCIDSAQSAFVLGRLISDNILVAYEVLYSFKQKRLGKKGSMALKVDMSKAYYRVEWNFLRAMIEHIDFAMSWIGLIMRCMSSVSYSIIVNSKVGASPRASIDEGLLVLMNEVLNGGLLKGIKVSRGGPLITHLLFTDNCMLFVHKLREVNSFFQLKCGQRGQVSIYGALGVRYPNDSKRYLGLPNMVGRSKKLAFQILKDRFEYRIDSWRIRFLSQGDKEVFIKAGL</sequence>
<keyword evidence="3" id="KW-1185">Reference proteome</keyword>
<evidence type="ECO:0000259" key="1">
    <source>
        <dbReference type="Pfam" id="PF00078"/>
    </source>
</evidence>
<evidence type="ECO:0000313" key="3">
    <source>
        <dbReference type="Proteomes" id="UP000325315"/>
    </source>
</evidence>